<name>A0ABT7AD94_9HYPH</name>
<dbReference type="Pfam" id="PF00583">
    <property type="entry name" value="Acetyltransf_1"/>
    <property type="match status" value="1"/>
</dbReference>
<evidence type="ECO:0000313" key="3">
    <source>
        <dbReference type="Proteomes" id="UP001321492"/>
    </source>
</evidence>
<dbReference type="Gene3D" id="3.40.630.30">
    <property type="match status" value="1"/>
</dbReference>
<dbReference type="EMBL" id="JASJEV010000002">
    <property type="protein sequence ID" value="MDJ1157351.1"/>
    <property type="molecule type" value="Genomic_DNA"/>
</dbReference>
<sequence length="210" mass="23111">MGYTHTGPADRSRGTIRKLFGTDMPLFREHLLRLDPQSRRDRFVGAVSDAYLAAYAERCFASEGLVYGYVEDGRVRGAAELQPYGEWSDLRAEAAFSVEAPWRCQGIGSALFEHLLVAARNRRVRQLAMSCLAYNRPMQALARKYRADLALERGEVVGTVATAGPTPFTLMQEAVDDARGFMSAAADLQQRIWQPLGAAPAATPATQTAR</sequence>
<keyword evidence="3" id="KW-1185">Reference proteome</keyword>
<dbReference type="SUPFAM" id="SSF55729">
    <property type="entry name" value="Acyl-CoA N-acyltransferases (Nat)"/>
    <property type="match status" value="1"/>
</dbReference>
<evidence type="ECO:0000259" key="1">
    <source>
        <dbReference type="PROSITE" id="PS51186"/>
    </source>
</evidence>
<evidence type="ECO:0000313" key="2">
    <source>
        <dbReference type="EMBL" id="MDJ1157351.1"/>
    </source>
</evidence>
<dbReference type="Proteomes" id="UP001321492">
    <property type="component" value="Unassembled WGS sequence"/>
</dbReference>
<comment type="caution">
    <text evidence="2">The sequence shown here is derived from an EMBL/GenBank/DDBJ whole genome shotgun (WGS) entry which is preliminary data.</text>
</comment>
<reference evidence="2 3" key="1">
    <citation type="submission" date="2023-05" db="EMBL/GenBank/DDBJ databases">
        <title>Chelatococcus sp. nov., a moderately thermophilic bacterium isolated from hot spring microbial mat.</title>
        <authorList>
            <person name="Hu C.-J."/>
            <person name="Li W.-J."/>
        </authorList>
    </citation>
    <scope>NUCLEOTIDE SEQUENCE [LARGE SCALE GENOMIC DNA]</scope>
    <source>
        <strain evidence="2 3">SYSU G07232</strain>
    </source>
</reference>
<protein>
    <submittedName>
        <fullName evidence="2">GNAT family N-acetyltransferase</fullName>
    </submittedName>
</protein>
<dbReference type="InterPro" id="IPR000182">
    <property type="entry name" value="GNAT_dom"/>
</dbReference>
<organism evidence="2 3">
    <name type="scientific">Chelatococcus albus</name>
    <dbReference type="NCBI Taxonomy" id="3047466"/>
    <lineage>
        <taxon>Bacteria</taxon>
        <taxon>Pseudomonadati</taxon>
        <taxon>Pseudomonadota</taxon>
        <taxon>Alphaproteobacteria</taxon>
        <taxon>Hyphomicrobiales</taxon>
        <taxon>Chelatococcaceae</taxon>
        <taxon>Chelatococcus</taxon>
    </lineage>
</organism>
<dbReference type="InterPro" id="IPR016181">
    <property type="entry name" value="Acyl_CoA_acyltransferase"/>
</dbReference>
<accession>A0ABT7AD94</accession>
<dbReference type="PROSITE" id="PS51186">
    <property type="entry name" value="GNAT"/>
    <property type="match status" value="1"/>
</dbReference>
<dbReference type="RefSeq" id="WP_283739353.1">
    <property type="nucleotide sequence ID" value="NZ_JASJEV010000002.1"/>
</dbReference>
<dbReference type="CDD" id="cd04301">
    <property type="entry name" value="NAT_SF"/>
    <property type="match status" value="1"/>
</dbReference>
<feature type="domain" description="N-acetyltransferase" evidence="1">
    <location>
        <begin position="14"/>
        <end position="176"/>
    </location>
</feature>
<proteinExistence type="predicted"/>
<gene>
    <name evidence="2" type="ORF">QNA08_03750</name>
</gene>